<reference evidence="1 2" key="1">
    <citation type="submission" date="2023-07" db="EMBL/GenBank/DDBJ databases">
        <title>Sorghum-associated microbial communities from plants grown in Nebraska, USA.</title>
        <authorList>
            <person name="Schachtman D."/>
        </authorList>
    </citation>
    <scope>NUCLEOTIDE SEQUENCE [LARGE SCALE GENOMIC DNA]</scope>
    <source>
        <strain evidence="1 2">DS2154</strain>
    </source>
</reference>
<evidence type="ECO:0000313" key="2">
    <source>
        <dbReference type="Proteomes" id="UP001262754"/>
    </source>
</evidence>
<evidence type="ECO:0000313" key="1">
    <source>
        <dbReference type="EMBL" id="MDR6529734.1"/>
    </source>
</evidence>
<keyword evidence="2" id="KW-1185">Reference proteome</keyword>
<dbReference type="Proteomes" id="UP001262754">
    <property type="component" value="Unassembled WGS sequence"/>
</dbReference>
<protein>
    <submittedName>
        <fullName evidence="1">Uncharacterized protein</fullName>
    </submittedName>
</protein>
<sequence length="79" mass="8515">MTLIERIPLLNDRELVTLLANARRLDVVGTPAQRLAASEVLPVLELEASKRRQVTLEAATKKRGATAAKRRAVAAAEAA</sequence>
<accession>A0ABU1MU67</accession>
<comment type="caution">
    <text evidence="1">The sequence shown here is derived from an EMBL/GenBank/DDBJ whole genome shotgun (WGS) entry which is preliminary data.</text>
</comment>
<gene>
    <name evidence="1" type="ORF">J2800_000458</name>
</gene>
<organism evidence="1 2">
    <name type="scientific">Caulobacter rhizosphaerae</name>
    <dbReference type="NCBI Taxonomy" id="2010972"/>
    <lineage>
        <taxon>Bacteria</taxon>
        <taxon>Pseudomonadati</taxon>
        <taxon>Pseudomonadota</taxon>
        <taxon>Alphaproteobacteria</taxon>
        <taxon>Caulobacterales</taxon>
        <taxon>Caulobacteraceae</taxon>
        <taxon>Caulobacter</taxon>
    </lineage>
</organism>
<proteinExistence type="predicted"/>
<name>A0ABU1MU67_9CAUL</name>
<dbReference type="RefSeq" id="WP_056759066.1">
    <property type="nucleotide sequence ID" value="NZ_BMLD01000025.1"/>
</dbReference>
<dbReference type="EMBL" id="JAVDRL010000002">
    <property type="protein sequence ID" value="MDR6529734.1"/>
    <property type="molecule type" value="Genomic_DNA"/>
</dbReference>